<dbReference type="CDD" id="cd00442">
    <property type="entry name" value="Lyz-like"/>
    <property type="match status" value="1"/>
</dbReference>
<evidence type="ECO:0000313" key="9">
    <source>
        <dbReference type="Proteomes" id="UP000061432"/>
    </source>
</evidence>
<feature type="coiled-coil region" evidence="3">
    <location>
        <begin position="1362"/>
        <end position="1389"/>
    </location>
</feature>
<dbReference type="RefSeq" id="WP_060851334.1">
    <property type="nucleotide sequence ID" value="NZ_AP014707.1"/>
</dbReference>
<reference evidence="9" key="2">
    <citation type="submission" date="2015-01" db="EMBL/GenBank/DDBJ databases">
        <title>Complete genome sequence of Methylobacterium aquaticum strain 22A.</title>
        <authorList>
            <person name="Tani A."/>
            <person name="Ogura Y."/>
            <person name="Hayashi T."/>
        </authorList>
    </citation>
    <scope>NUCLEOTIDE SEQUENCE [LARGE SCALE GENOMIC DNA]</scope>
    <source>
        <strain evidence="9">MA-22A</strain>
        <plasmid evidence="9">Plasmid pMaq22A_3p DNA</plasmid>
    </source>
</reference>
<feature type="region of interest" description="Disordered" evidence="4">
    <location>
        <begin position="344"/>
        <end position="548"/>
    </location>
</feature>
<keyword evidence="5" id="KW-0812">Transmembrane</keyword>
<feature type="compositionally biased region" description="Basic and acidic residues" evidence="4">
    <location>
        <begin position="527"/>
        <end position="545"/>
    </location>
</feature>
<feature type="domain" description="Transglycosylase SLT" evidence="6">
    <location>
        <begin position="1536"/>
        <end position="1612"/>
    </location>
</feature>
<feature type="transmembrane region" description="Helical" evidence="5">
    <location>
        <begin position="906"/>
        <end position="924"/>
    </location>
</feature>
<feature type="coiled-coil region" evidence="3">
    <location>
        <begin position="225"/>
        <end position="262"/>
    </location>
</feature>
<dbReference type="Proteomes" id="UP000061432">
    <property type="component" value="Plasmid pMaq22A_3p"/>
</dbReference>
<dbReference type="Pfam" id="PF01464">
    <property type="entry name" value="SLT"/>
    <property type="match status" value="1"/>
</dbReference>
<gene>
    <name evidence="8" type="ORF">Maq22A_3p50175</name>
</gene>
<evidence type="ECO:0000259" key="7">
    <source>
        <dbReference type="Pfam" id="PF10145"/>
    </source>
</evidence>
<dbReference type="NCBIfam" id="TIGR01760">
    <property type="entry name" value="tape_meas_TP901"/>
    <property type="match status" value="1"/>
</dbReference>
<dbReference type="PANTHER" id="PTHR37813">
    <property type="entry name" value="FELS-2 PROPHAGE PROTEIN"/>
    <property type="match status" value="1"/>
</dbReference>
<keyword evidence="2" id="KW-1188">Viral release from host cell</keyword>
<evidence type="ECO:0000313" key="8">
    <source>
        <dbReference type="EMBL" id="BAQ50286.1"/>
    </source>
</evidence>
<evidence type="ECO:0000259" key="6">
    <source>
        <dbReference type="Pfam" id="PF01464"/>
    </source>
</evidence>
<evidence type="ECO:0000256" key="1">
    <source>
        <dbReference type="ARBA" id="ARBA00009387"/>
    </source>
</evidence>
<reference evidence="8 9" key="1">
    <citation type="journal article" date="2015" name="Genome Announc.">
        <title>Complete Genome Sequence of Methylobacterium aquaticum Strain 22A, Isolated from Racomitrium japonicum Moss.</title>
        <authorList>
            <person name="Tani A."/>
            <person name="Ogura Y."/>
            <person name="Hayashi T."/>
            <person name="Kimbara K."/>
        </authorList>
    </citation>
    <scope>NUCLEOTIDE SEQUENCE [LARGE SCALE GENOMIC DNA]</scope>
    <source>
        <strain evidence="8 9">MA-22A</strain>
        <plasmid evidence="9">Plasmid pMaq22A_3p DNA</plasmid>
    </source>
</reference>
<name>A0A0C6FC98_9HYPH</name>
<dbReference type="EMBL" id="AP014707">
    <property type="protein sequence ID" value="BAQ50286.1"/>
    <property type="molecule type" value="Genomic_DNA"/>
</dbReference>
<keyword evidence="3" id="KW-0175">Coiled coil</keyword>
<comment type="similarity">
    <text evidence="1">Belongs to the virb1 family.</text>
</comment>
<dbReference type="InterPro" id="IPR008258">
    <property type="entry name" value="Transglycosylase_SLT_dom_1"/>
</dbReference>
<feature type="domain" description="Phage tail tape measure protein" evidence="7">
    <location>
        <begin position="629"/>
        <end position="814"/>
    </location>
</feature>
<proteinExistence type="inferred from homology"/>
<feature type="region of interest" description="Disordered" evidence="4">
    <location>
        <begin position="262"/>
        <end position="307"/>
    </location>
</feature>
<dbReference type="OrthoDB" id="9805070at2"/>
<sequence>MADDDHLNVDLDVGSNDLEAHLRRTFDLLQVGLQRAEGLRQAMDRSADAARRFKDDVAGLQAAAALAPAGSAAEKAAFDAIKARTEQQEKHNAAIREEIQLQRDANLARGAVRRTSETATLTDGRTAGQAQSAEGALRSAITGINTTADQLSARLAAATGKAMERLLTSTTTAIENSFLVAQQRQASRAAQLSVPGYLEARVTNDRVSAQLAVERAQQGGTLEERRARAARVAQLEVDRKEAERQERDYQKLRQSYMADEARQAAREADPNTALREANRNRSFRRQHGVDYDTYTSSTAGMSRPERTAWLDQQRATVDAGVRDLNEAYRLNREFDQANNRAWSDTVASAKAENTRRDRQMADAVRDNRGVDRDSRAAAEAENKRRDKIAGQADAENRRIDANSRAAAEAENRRRDRQRSEAEAENARLTRETRAAAEAENRRRDKLRTEADAENQRIERDARAAARAENARRDRQTNEAYRDNRGVDADARAAAKAENARRDKIEAQAWEENKRRDRDAYAAAQAENARRDKVAKGEQREARRAAGPDYDAAAERGFKARNAAFNLNGGADQFAFQAQLATNYALFGAVTGMITGAVGAIKEFDDVLSRFQAITGAATSEMGGFRAELLGIAKDSRFSVNELAQVAITLGQTGLSASDVAKALKPVADLAAASGSTLQQSVEAITGVLGAYGMAAGRAAEVSDILVGALNATKLTMEQLQLGIQYAANIARDSGVSFSELTATIGAISQAGVKSGSTIGTGIRQLITELTSPSQKFRDVLKELGISLADVDLRANGLSGVLKNLTSAGFTTADALRSLDLRAAAAFSAIGGQGDLIEKLRTQMLLSSAASEGAAKANESLTATLQRLGNTTFAVVDTAFKPLVDALKLGTEGLIGLVGNFEKLGPILPAVGAGLTAIVGTLALLKVGGLALGLLTSGFIGLPVLGVGAAAGIAYMVAQLVNMETALERVTKRLDQIKGVENELSSKRDSVTLTLTDIDRQIDGLIAKRDKLNEDPLQLQNAVIEAQKGFGDVGFSMDGVSKSADGLIAAYQRLRAEMQGKLPDLGMQQILATQEKLIQLAEKQKALAEQNRTQTAPVTAVDGFGRVIAGGDKFEPTAPFRALGGPFDRAMDVVENPSLISRTDPLGSTRGLRAQMLEAQGVWSQQLLDEKLKATADQDPGRVKELEAKVKLATEALQRFAQTADVAIERQAAGMELERRQDEVRRQKLEASPEVVALDRRADALKVQRASDQEAVLRAPGLSPDVRVKQLLATLRVTGDEAKGQLAELDGVRDAMLARGETKENIAAALAAVRGKLDAIAKNASKELRELIESLNPEAVRVSQAERRGNDAEIATLTKQAQTATSQADLERVTNRIKELTEANAVISREILTFGKTPEQIANDSGLQTQLDELDRETKAKLEKLQEDYIQRRRRIEDAVLRISANADKAREQELRAEASRLEKIAKDAQTTPEKARELVEQINKLLDEATTIAKGRVATDAQREVAASPNEILADSRTAPAGSVAERVITTARAAGAGSMVNYLLGLGQLESSMNPGAKNASGAKGLFQFMNNDYPGGVNTWGKYGKGDIFSVENQVPAAIDFTRDNAKIFRDRLGRDPTDAELFVLHNQGAAGGTRLLRNPNSPARDFVSAAAIENNGAKGRSGSITAGEFTEILKGMYATASRASEKLTTTTAKVLKDKEEADKGKLDKENAEDKRRVGAIEQQKADQALLASLRLQDKTETAGIAAAMARISKANEVATVKEASSGAIAAYGRLNASALKADELDANSKSRTPEQKEEGRTAITERFRALAEKEAIAAADAAGKVSTRVLDQEIARREAQLKSLKLDENENKVPQAEIDKLDQELVKLKERRALEGESASIREQIAVLEKALADAATAGLGPAEKQVLIQEKLLELKRKQALSDVSVNTKRDLDAKGPSMSNAVSGAIVDFEKARGIRDPMGKLVDETQEARKLLAGELNVIGNAFDNLFVNLFNGSMKAGDALKKFATDILGGLMQQISRSLTNSIFKSIFGGLEGGAGAGGGLFDGIGKFFSSIFGGGMASGGPIRMAGGGGVPGSDAALAQRDSKLILAQPGEYLLRRSAVDAVGRDTLDQVNALGNTMVNRAPKVDAKRMAGGASASANVYVVDRDQVPVPGASDFVFAIGENIQRGGTIKQLIKRVAAGG</sequence>
<dbReference type="PANTHER" id="PTHR37813:SF1">
    <property type="entry name" value="FELS-2 PROPHAGE PROTEIN"/>
    <property type="match status" value="1"/>
</dbReference>
<keyword evidence="8" id="KW-0614">Plasmid</keyword>
<feature type="compositionally biased region" description="Basic and acidic residues" evidence="4">
    <location>
        <begin position="352"/>
        <end position="519"/>
    </location>
</feature>
<feature type="coiled-coil region" evidence="3">
    <location>
        <begin position="1418"/>
        <end position="1471"/>
    </location>
</feature>
<dbReference type="Pfam" id="PF10145">
    <property type="entry name" value="PhageMin_Tail"/>
    <property type="match status" value="1"/>
</dbReference>
<protein>
    <submittedName>
        <fullName evidence="8">Phage-related tail protein</fullName>
    </submittedName>
</protein>
<keyword evidence="5" id="KW-0472">Membrane</keyword>
<dbReference type="Gene3D" id="1.10.530.10">
    <property type="match status" value="1"/>
</dbReference>
<dbReference type="SUPFAM" id="SSF53955">
    <property type="entry name" value="Lysozyme-like"/>
    <property type="match status" value="1"/>
</dbReference>
<dbReference type="PATRIC" id="fig|270351.10.peg.7473"/>
<feature type="transmembrane region" description="Helical" evidence="5">
    <location>
        <begin position="931"/>
        <end position="957"/>
    </location>
</feature>
<organism evidence="8 9">
    <name type="scientific">Methylobacterium aquaticum</name>
    <dbReference type="NCBI Taxonomy" id="270351"/>
    <lineage>
        <taxon>Bacteria</taxon>
        <taxon>Pseudomonadati</taxon>
        <taxon>Pseudomonadota</taxon>
        <taxon>Alphaproteobacteria</taxon>
        <taxon>Hyphomicrobiales</taxon>
        <taxon>Methylobacteriaceae</taxon>
        <taxon>Methylobacterium</taxon>
    </lineage>
</organism>
<accession>A0A0C6FC98</accession>
<geneLocation type="plasmid" evidence="9">
    <name>pMaq22A_3p DNA</name>
</geneLocation>
<dbReference type="InterPro" id="IPR023346">
    <property type="entry name" value="Lysozyme-like_dom_sf"/>
</dbReference>
<evidence type="ECO:0000256" key="3">
    <source>
        <dbReference type="SAM" id="Coils"/>
    </source>
</evidence>
<keyword evidence="5" id="KW-1133">Transmembrane helix</keyword>
<dbReference type="InterPro" id="IPR010090">
    <property type="entry name" value="Phage_tape_meas"/>
</dbReference>
<evidence type="ECO:0000256" key="4">
    <source>
        <dbReference type="SAM" id="MobiDB-lite"/>
    </source>
</evidence>
<evidence type="ECO:0000256" key="5">
    <source>
        <dbReference type="SAM" id="Phobius"/>
    </source>
</evidence>
<evidence type="ECO:0000256" key="2">
    <source>
        <dbReference type="ARBA" id="ARBA00022612"/>
    </source>
</evidence>
<dbReference type="KEGG" id="maqu:Maq22A_3p50175"/>